<comment type="caution">
    <text evidence="1">The sequence shown here is derived from an EMBL/GenBank/DDBJ whole genome shotgun (WGS) entry which is preliminary data.</text>
</comment>
<dbReference type="Proteomes" id="UP000075230">
    <property type="component" value="Unassembled WGS sequence"/>
</dbReference>
<dbReference type="AlphaFoldDB" id="A0A146F2Q4"/>
<evidence type="ECO:0000313" key="1">
    <source>
        <dbReference type="EMBL" id="GAT20011.1"/>
    </source>
</evidence>
<dbReference type="EMBL" id="BCWF01000006">
    <property type="protein sequence ID" value="GAT20011.1"/>
    <property type="molecule type" value="Genomic_DNA"/>
</dbReference>
<reference evidence="2" key="2">
    <citation type="submission" date="2016-02" db="EMBL/GenBank/DDBJ databases">
        <title>Genome sequencing of Aspergillus luchuensis NBRC 4314.</title>
        <authorList>
            <person name="Yamada O."/>
        </authorList>
    </citation>
    <scope>NUCLEOTIDE SEQUENCE [LARGE SCALE GENOMIC DNA]</scope>
    <source>
        <strain evidence="2">RIB 2604</strain>
    </source>
</reference>
<organism evidence="1 2">
    <name type="scientific">Aspergillus kawachii</name>
    <name type="common">White koji mold</name>
    <name type="synonym">Aspergillus awamori var. kawachi</name>
    <dbReference type="NCBI Taxonomy" id="1069201"/>
    <lineage>
        <taxon>Eukaryota</taxon>
        <taxon>Fungi</taxon>
        <taxon>Dikarya</taxon>
        <taxon>Ascomycota</taxon>
        <taxon>Pezizomycotina</taxon>
        <taxon>Eurotiomycetes</taxon>
        <taxon>Eurotiomycetidae</taxon>
        <taxon>Eurotiales</taxon>
        <taxon>Aspergillaceae</taxon>
        <taxon>Aspergillus</taxon>
        <taxon>Aspergillus subgen. Circumdati</taxon>
    </lineage>
</organism>
<protein>
    <submittedName>
        <fullName evidence="1">C6 transcription factor</fullName>
    </submittedName>
</protein>
<accession>A0A146F2Q4</accession>
<evidence type="ECO:0000313" key="2">
    <source>
        <dbReference type="Proteomes" id="UP000075230"/>
    </source>
</evidence>
<gene>
    <name evidence="1" type="ORF">RIB2604_00605960</name>
</gene>
<name>A0A146F2Q4_ASPKA</name>
<reference evidence="1 2" key="1">
    <citation type="journal article" date="2016" name="DNA Res.">
        <title>Genome sequence of Aspergillus luchuensis NBRC 4314.</title>
        <authorList>
            <person name="Yamada O."/>
            <person name="Machida M."/>
            <person name="Hosoyama A."/>
            <person name="Goto M."/>
            <person name="Takahashi T."/>
            <person name="Futagami T."/>
            <person name="Yamagata Y."/>
            <person name="Takeuchi M."/>
            <person name="Kobayashi T."/>
            <person name="Koike H."/>
            <person name="Abe K."/>
            <person name="Asai K."/>
            <person name="Arita M."/>
            <person name="Fujita N."/>
            <person name="Fukuda K."/>
            <person name="Higa K."/>
            <person name="Horikawa H."/>
            <person name="Ishikawa T."/>
            <person name="Jinno K."/>
            <person name="Kato Y."/>
            <person name="Kirimura K."/>
            <person name="Mizutani O."/>
            <person name="Nakasone K."/>
            <person name="Sano M."/>
            <person name="Shiraishi Y."/>
            <person name="Tsukahara M."/>
            <person name="Gomi K."/>
        </authorList>
    </citation>
    <scope>NUCLEOTIDE SEQUENCE [LARGE SCALE GENOMIC DNA]</scope>
    <source>
        <strain evidence="1 2">RIB 2604</strain>
    </source>
</reference>
<proteinExistence type="predicted"/>
<sequence>MATLSTTRHRSPYIDGIVPIRNAGIPCRPFMSAMHFEDKVNAKSELFVGYAVEEPSLFHCLRPSRAVFVEQKAANRTATDKDVGYSQRHTMVLESCFVSAAHHIPIAN</sequence>